<protein>
    <submittedName>
        <fullName evidence="9">SNARE associated Golgi protein</fullName>
    </submittedName>
</protein>
<dbReference type="KEGG" id="cli:Clim_0244"/>
<gene>
    <name evidence="9" type="ordered locus">Clim_0244</name>
</gene>
<dbReference type="PANTHER" id="PTHR30353">
    <property type="entry name" value="INNER MEMBRANE PROTEIN DEDA-RELATED"/>
    <property type="match status" value="1"/>
</dbReference>
<keyword evidence="4 7" id="KW-0812">Transmembrane</keyword>
<evidence type="ECO:0000313" key="9">
    <source>
        <dbReference type="EMBL" id="ACD89339.1"/>
    </source>
</evidence>
<evidence type="ECO:0000256" key="5">
    <source>
        <dbReference type="ARBA" id="ARBA00022989"/>
    </source>
</evidence>
<evidence type="ECO:0000256" key="4">
    <source>
        <dbReference type="ARBA" id="ARBA00022692"/>
    </source>
</evidence>
<proteinExistence type="inferred from homology"/>
<feature type="domain" description="VTT" evidence="8">
    <location>
        <begin position="69"/>
        <end position="196"/>
    </location>
</feature>
<keyword evidence="3 7" id="KW-1003">Cell membrane</keyword>
<feature type="transmembrane region" description="Helical" evidence="7">
    <location>
        <begin position="177"/>
        <end position="198"/>
    </location>
</feature>
<evidence type="ECO:0000259" key="8">
    <source>
        <dbReference type="Pfam" id="PF09335"/>
    </source>
</evidence>
<evidence type="ECO:0000256" key="7">
    <source>
        <dbReference type="RuleBase" id="RU367016"/>
    </source>
</evidence>
<dbReference type="PANTHER" id="PTHR30353:SF0">
    <property type="entry name" value="TRANSMEMBRANE PROTEIN"/>
    <property type="match status" value="1"/>
</dbReference>
<dbReference type="STRING" id="290315.Clim_0244"/>
<evidence type="ECO:0000256" key="1">
    <source>
        <dbReference type="ARBA" id="ARBA00004651"/>
    </source>
</evidence>
<organism evidence="9 10">
    <name type="scientific">Chlorobium limicola (strain DSM 245 / NBRC 103803 / 6330)</name>
    <dbReference type="NCBI Taxonomy" id="290315"/>
    <lineage>
        <taxon>Bacteria</taxon>
        <taxon>Pseudomonadati</taxon>
        <taxon>Chlorobiota</taxon>
        <taxon>Chlorobiia</taxon>
        <taxon>Chlorobiales</taxon>
        <taxon>Chlorobiaceae</taxon>
        <taxon>Chlorobium/Pelodictyon group</taxon>
        <taxon>Chlorobium</taxon>
    </lineage>
</organism>
<dbReference type="Proteomes" id="UP000008841">
    <property type="component" value="Chromosome"/>
</dbReference>
<accession>B3EEV6</accession>
<dbReference type="Pfam" id="PF09335">
    <property type="entry name" value="VTT_dom"/>
    <property type="match status" value="1"/>
</dbReference>
<dbReference type="NCBIfam" id="NF008102">
    <property type="entry name" value="PRK10847.1"/>
    <property type="match status" value="1"/>
</dbReference>
<feature type="transmembrane region" description="Helical" evidence="7">
    <location>
        <begin position="150"/>
        <end position="170"/>
    </location>
</feature>
<evidence type="ECO:0000256" key="2">
    <source>
        <dbReference type="ARBA" id="ARBA00010792"/>
    </source>
</evidence>
<keyword evidence="6 7" id="KW-0472">Membrane</keyword>
<keyword evidence="5 7" id="KW-1133">Transmembrane helix</keyword>
<evidence type="ECO:0000313" key="10">
    <source>
        <dbReference type="Proteomes" id="UP000008841"/>
    </source>
</evidence>
<dbReference type="InterPro" id="IPR032816">
    <property type="entry name" value="VTT_dom"/>
</dbReference>
<dbReference type="AlphaFoldDB" id="B3EEV6"/>
<feature type="transmembrane region" description="Helical" evidence="7">
    <location>
        <begin position="92"/>
        <end position="112"/>
    </location>
</feature>
<dbReference type="HOGENOM" id="CLU_044208_6_1_10"/>
<reference evidence="9 10" key="1">
    <citation type="submission" date="2008-05" db="EMBL/GenBank/DDBJ databases">
        <title>Complete sequence of Chlorobium limicola DSM 245.</title>
        <authorList>
            <consortium name="US DOE Joint Genome Institute"/>
            <person name="Lucas S."/>
            <person name="Copeland A."/>
            <person name="Lapidus A."/>
            <person name="Glavina del Rio T."/>
            <person name="Dalin E."/>
            <person name="Tice H."/>
            <person name="Bruce D."/>
            <person name="Goodwin L."/>
            <person name="Pitluck S."/>
            <person name="Schmutz J."/>
            <person name="Larimer F."/>
            <person name="Land M."/>
            <person name="Hauser L."/>
            <person name="Kyrpides N."/>
            <person name="Ovchinnikova G."/>
            <person name="Zhao F."/>
            <person name="Li T."/>
            <person name="Liu Z."/>
            <person name="Overmann J."/>
            <person name="Bryant D.A."/>
            <person name="Richardson P."/>
        </authorList>
    </citation>
    <scope>NUCLEOTIDE SEQUENCE [LARGE SCALE GENOMIC DNA]</scope>
    <source>
        <strain evidence="10">DSM 245 / NBRC 103803 / 6330</strain>
    </source>
</reference>
<evidence type="ECO:0000256" key="6">
    <source>
        <dbReference type="ARBA" id="ARBA00023136"/>
    </source>
</evidence>
<feature type="transmembrane region" description="Helical" evidence="7">
    <location>
        <begin position="45"/>
        <end position="71"/>
    </location>
</feature>
<evidence type="ECO:0000256" key="3">
    <source>
        <dbReference type="ARBA" id="ARBA00022475"/>
    </source>
</evidence>
<dbReference type="InterPro" id="IPR058127">
    <property type="entry name" value="DedA"/>
</dbReference>
<dbReference type="eggNOG" id="COG0586">
    <property type="taxonomic scope" value="Bacteria"/>
</dbReference>
<name>B3EEV6_CHLL2</name>
<feature type="transmembrane region" description="Helical" evidence="7">
    <location>
        <begin position="210"/>
        <end position="228"/>
    </location>
</feature>
<dbReference type="InterPro" id="IPR032818">
    <property type="entry name" value="DedA-like"/>
</dbReference>
<sequence>MPREACFPLLLIMSAMDNSFTDILFTLADFIMHIDKHLLVLASEYGLWLYGILFVIIFCETGLVVTPFLPGDSLLFAAGSLASVPGSTLDEHLLFLVFFVAAVLGDSVNYSIGHKLGPKVFDFRKSRFFNPEHLEKTRAFFEKYGGKTIIIARFIPIIRTFAPFVAGIGAMAYPKFIFFNILGALLWVGLFCYSGYFFGQLPFVQENFKLLILGIIIFSLLPPVFEYFKHRRGKAEA</sequence>
<comment type="subcellular location">
    <subcellularLocation>
        <location evidence="1 7">Cell membrane</location>
        <topology evidence="1 7">Multi-pass membrane protein</topology>
    </subcellularLocation>
</comment>
<dbReference type="EMBL" id="CP001097">
    <property type="protein sequence ID" value="ACD89339.1"/>
    <property type="molecule type" value="Genomic_DNA"/>
</dbReference>
<comment type="similarity">
    <text evidence="2 7">Belongs to the DedA family.</text>
</comment>
<dbReference type="GO" id="GO:0005886">
    <property type="term" value="C:plasma membrane"/>
    <property type="evidence" value="ECO:0007669"/>
    <property type="project" value="UniProtKB-SubCell"/>
</dbReference>